<proteinExistence type="predicted"/>
<accession>A0ACA9MS34</accession>
<feature type="non-terminal residue" evidence="1">
    <location>
        <position position="390"/>
    </location>
</feature>
<evidence type="ECO:0000313" key="1">
    <source>
        <dbReference type="EMBL" id="CAG8594653.1"/>
    </source>
</evidence>
<name>A0ACA9MS34_9GLOM</name>
<comment type="caution">
    <text evidence="1">The sequence shown here is derived from an EMBL/GenBank/DDBJ whole genome shotgun (WGS) entry which is preliminary data.</text>
</comment>
<keyword evidence="2" id="KW-1185">Reference proteome</keyword>
<protein>
    <submittedName>
        <fullName evidence="1">9126_t:CDS:1</fullName>
    </submittedName>
</protein>
<gene>
    <name evidence="1" type="ORF">SCALOS_LOCUS6705</name>
</gene>
<organism evidence="1 2">
    <name type="scientific">Scutellospora calospora</name>
    <dbReference type="NCBI Taxonomy" id="85575"/>
    <lineage>
        <taxon>Eukaryota</taxon>
        <taxon>Fungi</taxon>
        <taxon>Fungi incertae sedis</taxon>
        <taxon>Mucoromycota</taxon>
        <taxon>Glomeromycotina</taxon>
        <taxon>Glomeromycetes</taxon>
        <taxon>Diversisporales</taxon>
        <taxon>Gigasporaceae</taxon>
        <taxon>Scutellospora</taxon>
    </lineage>
</organism>
<evidence type="ECO:0000313" key="2">
    <source>
        <dbReference type="Proteomes" id="UP000789860"/>
    </source>
</evidence>
<reference evidence="1" key="1">
    <citation type="submission" date="2021-06" db="EMBL/GenBank/DDBJ databases">
        <authorList>
            <person name="Kallberg Y."/>
            <person name="Tangrot J."/>
            <person name="Rosling A."/>
        </authorList>
    </citation>
    <scope>NUCLEOTIDE SEQUENCE</scope>
    <source>
        <strain evidence="1">AU212A</strain>
    </source>
</reference>
<dbReference type="EMBL" id="CAJVPM010013410">
    <property type="protein sequence ID" value="CAG8594653.1"/>
    <property type="molecule type" value="Genomic_DNA"/>
</dbReference>
<dbReference type="Proteomes" id="UP000789860">
    <property type="component" value="Unassembled WGS sequence"/>
</dbReference>
<sequence length="390" mass="44147">MTIKVEKDIKKLEQKLAKFDKQTFSETSEAPSLSDEEFTKIYENLSAPLFALTPKKLSSGGIIDQLALLTPGSREFEFHKNKKLPSSELPSAKLIKESLDNTIIPSIDTLEKRNLSLQHYNNVLYACEAGLTPNIFTYEQLINVYSNVGDTKNALSAFGMIEAAGLEQTVYSFANLVKAYVNNLQIDEAFNVYSKMKAAKIMPNQGCIKNREIARAWKTFDHMRLEVCQPDEVTYSLMIHICAKMRDAERAFDLYQEMTGKGLCPTDVTFNSLIDACAQAFKVLEDMSDHGYLPDLYTYNSLLYACAHKGDIYTARKLLISMMQSARQNPSLSPNLATFSNLFLTYSAHKISNQPKLENKESLYNKSSMSILEEDELENNQVENKIENYQ</sequence>